<evidence type="ECO:0000256" key="2">
    <source>
        <dbReference type="ARBA" id="ARBA00022448"/>
    </source>
</evidence>
<dbReference type="EMBL" id="VFOV01000001">
    <property type="protein sequence ID" value="TQL66979.1"/>
    <property type="molecule type" value="Genomic_DNA"/>
</dbReference>
<reference evidence="9 10" key="1">
    <citation type="submission" date="2019-06" db="EMBL/GenBank/DDBJ databases">
        <title>Sequencing the genomes of 1000 actinobacteria strains.</title>
        <authorList>
            <person name="Klenk H.-P."/>
        </authorList>
    </citation>
    <scope>NUCLEOTIDE SEQUENCE [LARGE SCALE GENOMIC DNA]</scope>
    <source>
        <strain evidence="9 10">DSM 25218</strain>
    </source>
</reference>
<keyword evidence="3" id="KW-1003">Cell membrane</keyword>
<evidence type="ECO:0000313" key="9">
    <source>
        <dbReference type="EMBL" id="TQL66979.1"/>
    </source>
</evidence>
<dbReference type="InterPro" id="IPR000515">
    <property type="entry name" value="MetI-like"/>
</dbReference>
<dbReference type="Pfam" id="PF00528">
    <property type="entry name" value="BPD_transp_1"/>
    <property type="match status" value="1"/>
</dbReference>
<dbReference type="GO" id="GO:0055085">
    <property type="term" value="P:transmembrane transport"/>
    <property type="evidence" value="ECO:0007669"/>
    <property type="project" value="InterPro"/>
</dbReference>
<protein>
    <submittedName>
        <fullName evidence="9">Carbohydrate ABC transporter membrane protein 1 (CUT1 family)</fullName>
    </submittedName>
</protein>
<evidence type="ECO:0000256" key="6">
    <source>
        <dbReference type="ARBA" id="ARBA00023136"/>
    </source>
</evidence>
<feature type="transmembrane region" description="Helical" evidence="7">
    <location>
        <begin position="224"/>
        <end position="244"/>
    </location>
</feature>
<dbReference type="PANTHER" id="PTHR30193">
    <property type="entry name" value="ABC TRANSPORTER PERMEASE PROTEIN"/>
    <property type="match status" value="1"/>
</dbReference>
<gene>
    <name evidence="9" type="ORF">FB381_0850</name>
</gene>
<evidence type="ECO:0000259" key="8">
    <source>
        <dbReference type="PROSITE" id="PS50928"/>
    </source>
</evidence>
<comment type="subcellular location">
    <subcellularLocation>
        <location evidence="1 7">Cell membrane</location>
        <topology evidence="1 7">Multi-pass membrane protein</topology>
    </subcellularLocation>
</comment>
<feature type="transmembrane region" description="Helical" evidence="7">
    <location>
        <begin position="21"/>
        <end position="43"/>
    </location>
</feature>
<dbReference type="RefSeq" id="WP_211352323.1">
    <property type="nucleotide sequence ID" value="NZ_VFOV01000001.1"/>
</dbReference>
<evidence type="ECO:0000313" key="10">
    <source>
        <dbReference type="Proteomes" id="UP000320209"/>
    </source>
</evidence>
<dbReference type="SUPFAM" id="SSF161098">
    <property type="entry name" value="MetI-like"/>
    <property type="match status" value="1"/>
</dbReference>
<feature type="transmembrane region" description="Helical" evidence="7">
    <location>
        <begin position="170"/>
        <end position="193"/>
    </location>
</feature>
<keyword evidence="5 7" id="KW-1133">Transmembrane helix</keyword>
<evidence type="ECO:0000256" key="5">
    <source>
        <dbReference type="ARBA" id="ARBA00022989"/>
    </source>
</evidence>
<dbReference type="Gene3D" id="1.10.3720.10">
    <property type="entry name" value="MetI-like"/>
    <property type="match status" value="1"/>
</dbReference>
<dbReference type="GO" id="GO:0005886">
    <property type="term" value="C:plasma membrane"/>
    <property type="evidence" value="ECO:0007669"/>
    <property type="project" value="UniProtKB-SubCell"/>
</dbReference>
<feature type="domain" description="ABC transmembrane type-1" evidence="8">
    <location>
        <begin position="85"/>
        <end position="296"/>
    </location>
</feature>
<dbReference type="PANTHER" id="PTHR30193:SF37">
    <property type="entry name" value="INNER MEMBRANE ABC TRANSPORTER PERMEASE PROTEIN YCJO"/>
    <property type="match status" value="1"/>
</dbReference>
<dbReference type="CDD" id="cd06261">
    <property type="entry name" value="TM_PBP2"/>
    <property type="match status" value="1"/>
</dbReference>
<organism evidence="9 10">
    <name type="scientific">Nocardioides albertanoniae</name>
    <dbReference type="NCBI Taxonomy" id="1175486"/>
    <lineage>
        <taxon>Bacteria</taxon>
        <taxon>Bacillati</taxon>
        <taxon>Actinomycetota</taxon>
        <taxon>Actinomycetes</taxon>
        <taxon>Propionibacteriales</taxon>
        <taxon>Nocardioidaceae</taxon>
        <taxon>Nocardioides</taxon>
    </lineage>
</organism>
<comment type="similarity">
    <text evidence="7">Belongs to the binding-protein-dependent transport system permease family.</text>
</comment>
<feature type="transmembrane region" description="Helical" evidence="7">
    <location>
        <begin position="275"/>
        <end position="300"/>
    </location>
</feature>
<evidence type="ECO:0000256" key="7">
    <source>
        <dbReference type="RuleBase" id="RU363032"/>
    </source>
</evidence>
<keyword evidence="4 7" id="KW-0812">Transmembrane</keyword>
<evidence type="ECO:0000256" key="4">
    <source>
        <dbReference type="ARBA" id="ARBA00022692"/>
    </source>
</evidence>
<dbReference type="InterPro" id="IPR051393">
    <property type="entry name" value="ABC_transporter_permease"/>
</dbReference>
<sequence>MPGTAVATTKRPRQALSGRRIREWLIFVAFVLPNIALIAIFVYRPLFQNVYYSTLNWTLGSKFATPVGLGNYRNFFTSGEAGKVLTTTAIFTVATVGLTLVLGLCVALALNRKLPGAGLAQATVFAPYILSGYGVGLAWLYIFDPNIGALSAILRDVGLNSPEWINSPPWTLTMVILVYVWKNLGYAAVVYLAGLQAVPVDLMEAAQLDGAGPAKRFFKVTVPLLSPTTFFLLVTTILNSLQAFDLLIAMDKLGRGARTLIFDAYLTGFKEQSQAGYSAMLSTVLFAILVVLTLIQLVVVERRVHYR</sequence>
<feature type="transmembrane region" description="Helical" evidence="7">
    <location>
        <begin position="122"/>
        <end position="142"/>
    </location>
</feature>
<keyword evidence="10" id="KW-1185">Reference proteome</keyword>
<dbReference type="PROSITE" id="PS50928">
    <property type="entry name" value="ABC_TM1"/>
    <property type="match status" value="1"/>
</dbReference>
<feature type="transmembrane region" description="Helical" evidence="7">
    <location>
        <begin position="89"/>
        <end position="110"/>
    </location>
</feature>
<dbReference type="AlphaFoldDB" id="A0A543A311"/>
<name>A0A543A311_9ACTN</name>
<evidence type="ECO:0000256" key="1">
    <source>
        <dbReference type="ARBA" id="ARBA00004651"/>
    </source>
</evidence>
<comment type="caution">
    <text evidence="9">The sequence shown here is derived from an EMBL/GenBank/DDBJ whole genome shotgun (WGS) entry which is preliminary data.</text>
</comment>
<dbReference type="InterPro" id="IPR035906">
    <property type="entry name" value="MetI-like_sf"/>
</dbReference>
<accession>A0A543A311</accession>
<keyword evidence="6 7" id="KW-0472">Membrane</keyword>
<proteinExistence type="inferred from homology"/>
<dbReference type="Proteomes" id="UP000320209">
    <property type="component" value="Unassembled WGS sequence"/>
</dbReference>
<keyword evidence="2 7" id="KW-0813">Transport</keyword>
<evidence type="ECO:0000256" key="3">
    <source>
        <dbReference type="ARBA" id="ARBA00022475"/>
    </source>
</evidence>